<dbReference type="AlphaFoldDB" id="A0A7X2XFB1"/>
<dbReference type="PANTHER" id="PTHR46494:SF1">
    <property type="entry name" value="CORA FAMILY METAL ION TRANSPORTER (EUROFUNG)"/>
    <property type="match status" value="1"/>
</dbReference>
<evidence type="ECO:0000256" key="5">
    <source>
        <dbReference type="ARBA" id="ARBA00022692"/>
    </source>
</evidence>
<reference evidence="15 16" key="1">
    <citation type="journal article" date="2019" name="Nat. Med.">
        <title>A library of human gut bacterial isolates paired with longitudinal multiomics data enables mechanistic microbiome research.</title>
        <authorList>
            <person name="Poyet M."/>
            <person name="Groussin M."/>
            <person name="Gibbons S.M."/>
            <person name="Avila-Pacheco J."/>
            <person name="Jiang X."/>
            <person name="Kearney S.M."/>
            <person name="Perrotta A.R."/>
            <person name="Berdy B."/>
            <person name="Zhao S."/>
            <person name="Lieberman T.D."/>
            <person name="Swanson P.K."/>
            <person name="Smith M."/>
            <person name="Roesemann S."/>
            <person name="Alexander J.E."/>
            <person name="Rich S.A."/>
            <person name="Livny J."/>
            <person name="Vlamakis H."/>
            <person name="Clish C."/>
            <person name="Bullock K."/>
            <person name="Deik A."/>
            <person name="Scott J."/>
            <person name="Pierce K.A."/>
            <person name="Xavier R.J."/>
            <person name="Alm E.J."/>
        </authorList>
    </citation>
    <scope>NUCLEOTIDE SEQUENCE [LARGE SCALE GENOMIC DNA]</scope>
    <source>
        <strain evidence="13 16">BIOML-A13</strain>
        <strain evidence="14 15">BIOML-A3</strain>
    </source>
</reference>
<gene>
    <name evidence="13" type="ORF">GMD11_05125</name>
    <name evidence="14" type="ORF">GMD18_04770</name>
</gene>
<evidence type="ECO:0000256" key="12">
    <source>
        <dbReference type="SAM" id="Phobius"/>
    </source>
</evidence>
<dbReference type="InterPro" id="IPR045861">
    <property type="entry name" value="CorA_cytoplasmic_dom"/>
</dbReference>
<dbReference type="SUPFAM" id="SSF144083">
    <property type="entry name" value="Magnesium transport protein CorA, transmembrane region"/>
    <property type="match status" value="1"/>
</dbReference>
<evidence type="ECO:0000256" key="4">
    <source>
        <dbReference type="ARBA" id="ARBA00022475"/>
    </source>
</evidence>
<dbReference type="GO" id="GO:0015087">
    <property type="term" value="F:cobalt ion transmembrane transporter activity"/>
    <property type="evidence" value="ECO:0007669"/>
    <property type="project" value="TreeGrafter"/>
</dbReference>
<evidence type="ECO:0000256" key="1">
    <source>
        <dbReference type="ARBA" id="ARBA00004651"/>
    </source>
</evidence>
<keyword evidence="6" id="KW-0460">Magnesium</keyword>
<dbReference type="GO" id="GO:0050897">
    <property type="term" value="F:cobalt ion binding"/>
    <property type="evidence" value="ECO:0007669"/>
    <property type="project" value="TreeGrafter"/>
</dbReference>
<keyword evidence="15" id="KW-1185">Reference proteome</keyword>
<feature type="transmembrane region" description="Helical" evidence="12">
    <location>
        <begin position="283"/>
        <end position="304"/>
    </location>
</feature>
<dbReference type="FunFam" id="1.20.58.340:FF:000004">
    <property type="entry name" value="Magnesium transport protein CorA"/>
    <property type="match status" value="1"/>
</dbReference>
<dbReference type="GO" id="GO:0000287">
    <property type="term" value="F:magnesium ion binding"/>
    <property type="evidence" value="ECO:0007669"/>
    <property type="project" value="TreeGrafter"/>
</dbReference>
<protein>
    <recommendedName>
        <fullName evidence="17">Magnesium transport protein CorA</fullName>
    </recommendedName>
</protein>
<feature type="transmembrane region" description="Helical" evidence="12">
    <location>
        <begin position="316"/>
        <end position="333"/>
    </location>
</feature>
<dbReference type="Gene3D" id="3.30.460.20">
    <property type="entry name" value="CorA soluble domain-like"/>
    <property type="match status" value="1"/>
</dbReference>
<keyword evidence="5 12" id="KW-0812">Transmembrane</keyword>
<evidence type="ECO:0000313" key="15">
    <source>
        <dbReference type="Proteomes" id="UP000443070"/>
    </source>
</evidence>
<proteinExistence type="inferred from homology"/>
<keyword evidence="9 12" id="KW-0472">Membrane</keyword>
<comment type="similarity">
    <text evidence="2">Belongs to the CorA metal ion transporter (MIT) (TC 1.A.35) family.</text>
</comment>
<evidence type="ECO:0000313" key="16">
    <source>
        <dbReference type="Proteomes" id="UP000484547"/>
    </source>
</evidence>
<evidence type="ECO:0008006" key="17">
    <source>
        <dbReference type="Google" id="ProtNLM"/>
    </source>
</evidence>
<dbReference type="Proteomes" id="UP000484547">
    <property type="component" value="Unassembled WGS sequence"/>
</dbReference>
<dbReference type="RefSeq" id="WP_155163808.1">
    <property type="nucleotide sequence ID" value="NZ_WNBG01000002.1"/>
</dbReference>
<evidence type="ECO:0000256" key="9">
    <source>
        <dbReference type="ARBA" id="ARBA00023136"/>
    </source>
</evidence>
<dbReference type="Pfam" id="PF01544">
    <property type="entry name" value="CorA"/>
    <property type="match status" value="1"/>
</dbReference>
<evidence type="ECO:0000256" key="8">
    <source>
        <dbReference type="ARBA" id="ARBA00023065"/>
    </source>
</evidence>
<dbReference type="Proteomes" id="UP000443070">
    <property type="component" value="Unassembled WGS sequence"/>
</dbReference>
<accession>A0A7X2XFB1</accession>
<dbReference type="Gene3D" id="1.20.58.340">
    <property type="entry name" value="Magnesium transport protein CorA, transmembrane region"/>
    <property type="match status" value="2"/>
</dbReference>
<evidence type="ECO:0000256" key="11">
    <source>
        <dbReference type="ARBA" id="ARBA00045497"/>
    </source>
</evidence>
<dbReference type="InterPro" id="IPR045863">
    <property type="entry name" value="CorA_TM1_TM2"/>
</dbReference>
<sequence length="342" mass="38433">MLKQKIDTAALFAQKKTEVQSSARTLLILDGQENAYISADELTEELLAIPEEGAIWLDMSLFGSHDQVMTIARSFKLSPATQNILENKKQQPRLFRDGNNRILVCRHLQLNESGNAVYNNICFAASANRLLSLQHGRCDRLKNARTLVTTLQKPNNTIPQALTLILGKILDDNCEVINYLEERLQLLSAAYSEQDEHPDPKELLRLRRSLVTAKQAVYPMRRIVSRALRQDPPLVIGSDNAPELLTIKLEGAVLTLSVAEELLTSLERLCVNAAAERSADIQATLTTVAVIFLPLICISSIFAMNFQYMPELKSQWGYPLCLGVMALIAIFTLKKLQRKKWY</sequence>
<dbReference type="EMBL" id="WNBM01000002">
    <property type="protein sequence ID" value="MTT75650.1"/>
    <property type="molecule type" value="Genomic_DNA"/>
</dbReference>
<comment type="catalytic activity">
    <reaction evidence="10">
        <text>Mg(2+)(in) = Mg(2+)(out)</text>
        <dbReference type="Rhea" id="RHEA:29827"/>
        <dbReference type="ChEBI" id="CHEBI:18420"/>
    </reaction>
</comment>
<evidence type="ECO:0000256" key="2">
    <source>
        <dbReference type="ARBA" id="ARBA00009765"/>
    </source>
</evidence>
<dbReference type="OrthoDB" id="9803416at2"/>
<keyword evidence="4" id="KW-1003">Cell membrane</keyword>
<evidence type="ECO:0000313" key="13">
    <source>
        <dbReference type="EMBL" id="MTT75650.1"/>
    </source>
</evidence>
<evidence type="ECO:0000256" key="3">
    <source>
        <dbReference type="ARBA" id="ARBA00022448"/>
    </source>
</evidence>
<dbReference type="SUPFAM" id="SSF143865">
    <property type="entry name" value="CorA soluble domain-like"/>
    <property type="match status" value="1"/>
</dbReference>
<dbReference type="EMBL" id="WNBW01000002">
    <property type="protein sequence ID" value="MTU03712.1"/>
    <property type="molecule type" value="Genomic_DNA"/>
</dbReference>
<evidence type="ECO:0000256" key="10">
    <source>
        <dbReference type="ARBA" id="ARBA00034269"/>
    </source>
</evidence>
<comment type="caution">
    <text evidence="13">The sequence shown here is derived from an EMBL/GenBank/DDBJ whole genome shotgun (WGS) entry which is preliminary data.</text>
</comment>
<comment type="function">
    <text evidence="11">Mediates influx of magnesium ions. Alternates between open and closed states. Activated by low cytoplasmic Mg(2+) levels. Inactive when cytoplasmic Mg(2+) levels are high.</text>
</comment>
<dbReference type="InterPro" id="IPR002523">
    <property type="entry name" value="MgTranspt_CorA/ZnTranspt_ZntB"/>
</dbReference>
<dbReference type="GO" id="GO:0015095">
    <property type="term" value="F:magnesium ion transmembrane transporter activity"/>
    <property type="evidence" value="ECO:0007669"/>
    <property type="project" value="TreeGrafter"/>
</dbReference>
<dbReference type="PANTHER" id="PTHR46494">
    <property type="entry name" value="CORA FAMILY METAL ION TRANSPORTER (EUROFUNG)"/>
    <property type="match status" value="1"/>
</dbReference>
<evidence type="ECO:0000256" key="7">
    <source>
        <dbReference type="ARBA" id="ARBA00022989"/>
    </source>
</evidence>
<keyword evidence="8" id="KW-0406">Ion transport</keyword>
<evidence type="ECO:0000256" key="6">
    <source>
        <dbReference type="ARBA" id="ARBA00022842"/>
    </source>
</evidence>
<keyword evidence="3" id="KW-0813">Transport</keyword>
<keyword evidence="7 12" id="KW-1133">Transmembrane helix</keyword>
<name>A0A7X2XFB1_9FIRM</name>
<comment type="subcellular location">
    <subcellularLocation>
        <location evidence="1">Cell membrane</location>
        <topology evidence="1">Multi-pass membrane protein</topology>
    </subcellularLocation>
</comment>
<evidence type="ECO:0000313" key="14">
    <source>
        <dbReference type="EMBL" id="MTU03712.1"/>
    </source>
</evidence>
<organism evidence="13 16">
    <name type="scientific">Phascolarctobacterium faecium</name>
    <dbReference type="NCBI Taxonomy" id="33025"/>
    <lineage>
        <taxon>Bacteria</taxon>
        <taxon>Bacillati</taxon>
        <taxon>Bacillota</taxon>
        <taxon>Negativicutes</taxon>
        <taxon>Acidaminococcales</taxon>
        <taxon>Acidaminococcaceae</taxon>
        <taxon>Phascolarctobacterium</taxon>
    </lineage>
</organism>
<dbReference type="GO" id="GO:0005886">
    <property type="term" value="C:plasma membrane"/>
    <property type="evidence" value="ECO:0007669"/>
    <property type="project" value="UniProtKB-SubCell"/>
</dbReference>